<evidence type="ECO:0008006" key="3">
    <source>
        <dbReference type="Google" id="ProtNLM"/>
    </source>
</evidence>
<dbReference type="Gene3D" id="3.80.10.10">
    <property type="entry name" value="Ribonuclease Inhibitor"/>
    <property type="match status" value="1"/>
</dbReference>
<accession>A0A1M2VKV1</accession>
<dbReference type="AlphaFoldDB" id="A0A1M2VKV1"/>
<organism evidence="1 2">
    <name type="scientific">Trametes pubescens</name>
    <name type="common">White-rot fungus</name>
    <dbReference type="NCBI Taxonomy" id="154538"/>
    <lineage>
        <taxon>Eukaryota</taxon>
        <taxon>Fungi</taxon>
        <taxon>Dikarya</taxon>
        <taxon>Basidiomycota</taxon>
        <taxon>Agaricomycotina</taxon>
        <taxon>Agaricomycetes</taxon>
        <taxon>Polyporales</taxon>
        <taxon>Polyporaceae</taxon>
        <taxon>Trametes</taxon>
    </lineage>
</organism>
<dbReference type="OMA" id="HIFECEV"/>
<comment type="caution">
    <text evidence="1">The sequence shown here is derived from an EMBL/GenBank/DDBJ whole genome shotgun (WGS) entry which is preliminary data.</text>
</comment>
<name>A0A1M2VKV1_TRAPU</name>
<protein>
    <recommendedName>
        <fullName evidence="3">F-box domain-containing protein</fullName>
    </recommendedName>
</protein>
<dbReference type="OrthoDB" id="2742110at2759"/>
<dbReference type="EMBL" id="MNAD01001078">
    <property type="protein sequence ID" value="OJT08172.1"/>
    <property type="molecule type" value="Genomic_DNA"/>
</dbReference>
<gene>
    <name evidence="1" type="ORF">TRAPUB_934</name>
</gene>
<sequence>MTFHPSPALMQEDVLHYVFEHASQPHVLAHSAAVCRAWTIPVQAALYRELEYSPLACSPREALLARTLRTRSHLLRFIRRLCLVTAWTHSPIADLCDWIKHIPADHLQNFCWRWERGHPPPSIIDFPAIRGTHHITLKGRLYSLNSIRPVLELPYLQCLSLELSGDERGSLSGITRPTNLRTLHLVAHEGYSPALDALISAVGPQLETLHLTSRLGDDPERDAFLASCVAAHCPGLTRLEINAIVMPKTPIPIADELVQHCRSLEHLHAASGTFTPGLFRAIPPTLRVLRLPFIPEYDALLLEFLEDARRSRDGLATLELVVGPGDEEQCERVEDACRMRGIAFRLYDE</sequence>
<evidence type="ECO:0000313" key="2">
    <source>
        <dbReference type="Proteomes" id="UP000184267"/>
    </source>
</evidence>
<dbReference type="SUPFAM" id="SSF52047">
    <property type="entry name" value="RNI-like"/>
    <property type="match status" value="1"/>
</dbReference>
<keyword evidence="2" id="KW-1185">Reference proteome</keyword>
<evidence type="ECO:0000313" key="1">
    <source>
        <dbReference type="EMBL" id="OJT08172.1"/>
    </source>
</evidence>
<reference evidence="1 2" key="1">
    <citation type="submission" date="2016-10" db="EMBL/GenBank/DDBJ databases">
        <title>Genome sequence of the basidiomycete white-rot fungus Trametes pubescens.</title>
        <authorList>
            <person name="Makela M.R."/>
            <person name="Granchi Z."/>
            <person name="Peng M."/>
            <person name="De Vries R.P."/>
            <person name="Grigoriev I."/>
            <person name="Riley R."/>
            <person name="Hilden K."/>
        </authorList>
    </citation>
    <scope>NUCLEOTIDE SEQUENCE [LARGE SCALE GENOMIC DNA]</scope>
    <source>
        <strain evidence="1 2">FBCC735</strain>
    </source>
</reference>
<proteinExistence type="predicted"/>
<dbReference type="InterPro" id="IPR032675">
    <property type="entry name" value="LRR_dom_sf"/>
</dbReference>
<dbReference type="STRING" id="154538.A0A1M2VKV1"/>
<dbReference type="Proteomes" id="UP000184267">
    <property type="component" value="Unassembled WGS sequence"/>
</dbReference>